<proteinExistence type="predicted"/>
<dbReference type="HOGENOM" id="CLU_3355872_0_0_10"/>
<comment type="caution">
    <text evidence="2">The sequence shown here is derived from an EMBL/GenBank/DDBJ whole genome shotgun (WGS) entry which is preliminary data.</text>
</comment>
<dbReference type="Proteomes" id="UP000006420">
    <property type="component" value="Unassembled WGS sequence"/>
</dbReference>
<evidence type="ECO:0000313" key="2">
    <source>
        <dbReference type="EMBL" id="EGK04172.1"/>
    </source>
</evidence>
<sequence>MEKKDISKTAIPIAIIVASLLMATISILHLYFSVIK</sequence>
<accession>F8WYZ9</accession>
<gene>
    <name evidence="2" type="ORF">HMPREF9456_01200</name>
</gene>
<organism evidence="2 3">
    <name type="scientific">Dysgonomonas mossii DSM 22836</name>
    <dbReference type="NCBI Taxonomy" id="742767"/>
    <lineage>
        <taxon>Bacteria</taxon>
        <taxon>Pseudomonadati</taxon>
        <taxon>Bacteroidota</taxon>
        <taxon>Bacteroidia</taxon>
        <taxon>Bacteroidales</taxon>
        <taxon>Dysgonomonadaceae</taxon>
        <taxon>Dysgonomonas</taxon>
    </lineage>
</organism>
<keyword evidence="1" id="KW-0472">Membrane</keyword>
<name>F8WYZ9_9BACT</name>
<protein>
    <submittedName>
        <fullName evidence="2">Uncharacterized protein</fullName>
    </submittedName>
</protein>
<dbReference type="EMBL" id="ADLW01000004">
    <property type="protein sequence ID" value="EGK04172.1"/>
    <property type="molecule type" value="Genomic_DNA"/>
</dbReference>
<evidence type="ECO:0000256" key="1">
    <source>
        <dbReference type="SAM" id="Phobius"/>
    </source>
</evidence>
<keyword evidence="1" id="KW-1133">Transmembrane helix</keyword>
<feature type="transmembrane region" description="Helical" evidence="1">
    <location>
        <begin position="12"/>
        <end position="32"/>
    </location>
</feature>
<keyword evidence="1" id="KW-0812">Transmembrane</keyword>
<reference evidence="2 3" key="1">
    <citation type="submission" date="2011-04" db="EMBL/GenBank/DDBJ databases">
        <title>The Genome Sequence of Dysgonomonas mossii DSM 22836.</title>
        <authorList>
            <consortium name="The Broad Institute Genome Sequencing Platform"/>
            <person name="Earl A."/>
            <person name="Ward D."/>
            <person name="Feldgarden M."/>
            <person name="Gevers D."/>
            <person name="Pudlo N."/>
            <person name="Martens E."/>
            <person name="Allen-Vercoe E."/>
            <person name="Young S.K."/>
            <person name="Zeng Q."/>
            <person name="Gargeya S."/>
            <person name="Fitzgerald M."/>
            <person name="Haas B."/>
            <person name="Abouelleil A."/>
            <person name="Alvarado L."/>
            <person name="Arachchi H.M."/>
            <person name="Berlin A."/>
            <person name="Brown A."/>
            <person name="Chapman S.B."/>
            <person name="Chen Z."/>
            <person name="Dunbar C."/>
            <person name="Freedman E."/>
            <person name="Gearin G."/>
            <person name="Gellesch M."/>
            <person name="Goldberg J."/>
            <person name="Griggs A."/>
            <person name="Gujja S."/>
            <person name="Heiman D."/>
            <person name="Howarth C."/>
            <person name="Larson L."/>
            <person name="Lui A."/>
            <person name="MacDonald P.J.P."/>
            <person name="Mehta T."/>
            <person name="Montmayeur A."/>
            <person name="Murphy C."/>
            <person name="Neiman D."/>
            <person name="Pearson M."/>
            <person name="Priest M."/>
            <person name="Roberts A."/>
            <person name="Saif S."/>
            <person name="Shea T."/>
            <person name="Shenoy N."/>
            <person name="Sisk P."/>
            <person name="Stolte C."/>
            <person name="Sykes S."/>
            <person name="Yandava C."/>
            <person name="Wortman J."/>
            <person name="Nusbaum C."/>
            <person name="Birren B."/>
        </authorList>
    </citation>
    <scope>NUCLEOTIDE SEQUENCE [LARGE SCALE GENOMIC DNA]</scope>
    <source>
        <strain evidence="2 3">DSM 22836</strain>
    </source>
</reference>
<dbReference type="AlphaFoldDB" id="F8WYZ9"/>
<keyword evidence="3" id="KW-1185">Reference proteome</keyword>
<dbReference type="STRING" id="742767.HMPREF9456_01200"/>
<evidence type="ECO:0000313" key="3">
    <source>
        <dbReference type="Proteomes" id="UP000006420"/>
    </source>
</evidence>